<sequence>MGLPAVHVRGVLCLRSALDSDVQFSGQLTRRSRSSRSGLRVVDGLLVPLVPLLTCSVAS</sequence>
<accession>A0A5B7JME4</accession>
<dbReference type="EMBL" id="VSRR010102348">
    <property type="protein sequence ID" value="MPC95466.1"/>
    <property type="molecule type" value="Genomic_DNA"/>
</dbReference>
<comment type="caution">
    <text evidence="1">The sequence shown here is derived from an EMBL/GenBank/DDBJ whole genome shotgun (WGS) entry which is preliminary data.</text>
</comment>
<dbReference type="AlphaFoldDB" id="A0A5B7JME4"/>
<organism evidence="1 2">
    <name type="scientific">Portunus trituberculatus</name>
    <name type="common">Swimming crab</name>
    <name type="synonym">Neptunus trituberculatus</name>
    <dbReference type="NCBI Taxonomy" id="210409"/>
    <lineage>
        <taxon>Eukaryota</taxon>
        <taxon>Metazoa</taxon>
        <taxon>Ecdysozoa</taxon>
        <taxon>Arthropoda</taxon>
        <taxon>Crustacea</taxon>
        <taxon>Multicrustacea</taxon>
        <taxon>Malacostraca</taxon>
        <taxon>Eumalacostraca</taxon>
        <taxon>Eucarida</taxon>
        <taxon>Decapoda</taxon>
        <taxon>Pleocyemata</taxon>
        <taxon>Brachyura</taxon>
        <taxon>Eubrachyura</taxon>
        <taxon>Portunoidea</taxon>
        <taxon>Portunidae</taxon>
        <taxon>Portuninae</taxon>
        <taxon>Portunus</taxon>
    </lineage>
</organism>
<evidence type="ECO:0000313" key="2">
    <source>
        <dbReference type="Proteomes" id="UP000324222"/>
    </source>
</evidence>
<name>A0A5B7JME4_PORTR</name>
<gene>
    <name evidence="1" type="ORF">E2C01_090680</name>
</gene>
<reference evidence="1 2" key="1">
    <citation type="submission" date="2019-05" db="EMBL/GenBank/DDBJ databases">
        <title>Another draft genome of Portunus trituberculatus and its Hox gene families provides insights of decapod evolution.</title>
        <authorList>
            <person name="Jeong J.-H."/>
            <person name="Song I."/>
            <person name="Kim S."/>
            <person name="Choi T."/>
            <person name="Kim D."/>
            <person name="Ryu S."/>
            <person name="Kim W."/>
        </authorList>
    </citation>
    <scope>NUCLEOTIDE SEQUENCE [LARGE SCALE GENOMIC DNA]</scope>
    <source>
        <tissue evidence="1">Muscle</tissue>
    </source>
</reference>
<dbReference type="Proteomes" id="UP000324222">
    <property type="component" value="Unassembled WGS sequence"/>
</dbReference>
<proteinExistence type="predicted"/>
<keyword evidence="2" id="KW-1185">Reference proteome</keyword>
<protein>
    <submittedName>
        <fullName evidence="1">Uncharacterized protein</fullName>
    </submittedName>
</protein>
<evidence type="ECO:0000313" key="1">
    <source>
        <dbReference type="EMBL" id="MPC95466.1"/>
    </source>
</evidence>